<dbReference type="InterPro" id="IPR013083">
    <property type="entry name" value="Znf_RING/FYVE/PHD"/>
</dbReference>
<dbReference type="Proteomes" id="UP000005239">
    <property type="component" value="Unassembled WGS sequence"/>
</dbReference>
<reference evidence="2" key="1">
    <citation type="journal article" date="2008" name="Nat. Genet.">
        <title>The Pristionchus pacificus genome provides a unique perspective on nematode lifestyle and parasitism.</title>
        <authorList>
            <person name="Dieterich C."/>
            <person name="Clifton S.W."/>
            <person name="Schuster L.N."/>
            <person name="Chinwalla A."/>
            <person name="Delehaunty K."/>
            <person name="Dinkelacker I."/>
            <person name="Fulton L."/>
            <person name="Fulton R."/>
            <person name="Godfrey J."/>
            <person name="Minx P."/>
            <person name="Mitreva M."/>
            <person name="Roeseler W."/>
            <person name="Tian H."/>
            <person name="Witte H."/>
            <person name="Yang S.P."/>
            <person name="Wilson R.K."/>
            <person name="Sommer R.J."/>
        </authorList>
    </citation>
    <scope>NUCLEOTIDE SEQUENCE [LARGE SCALE GENOMIC DNA]</scope>
    <source>
        <strain evidence="2">PS312</strain>
    </source>
</reference>
<dbReference type="PANTHER" id="PTHR16450:SF1">
    <property type="entry name" value="PROTEIN CBG12045"/>
    <property type="match status" value="1"/>
</dbReference>
<reference evidence="1" key="2">
    <citation type="submission" date="2022-06" db="UniProtKB">
        <authorList>
            <consortium name="EnsemblMetazoa"/>
        </authorList>
    </citation>
    <scope>IDENTIFICATION</scope>
    <source>
        <strain evidence="1">PS312</strain>
    </source>
</reference>
<dbReference type="EnsemblMetazoa" id="PPA37369.1">
    <property type="protein sequence ID" value="PPA37369.1"/>
    <property type="gene ID" value="WBGene00275738"/>
</dbReference>
<evidence type="ECO:0000313" key="2">
    <source>
        <dbReference type="Proteomes" id="UP000005239"/>
    </source>
</evidence>
<protein>
    <submittedName>
        <fullName evidence="1">Uncharacterized protein</fullName>
    </submittedName>
</protein>
<keyword evidence="2" id="KW-1185">Reference proteome</keyword>
<sequence length="328" mass="37603">MPLCDFSTTTIDFPKIMESVAVEQLQLEYRLGDIDRKEYVTRTNIEKDLEYLTCELRLDCFDGEEYYREFCSGLNYHIEESTSRTCGSCLCKYPSRRAVFRGCGHVSCLACAEELLLEQGFSARALAHRRKCAMLEDEDEESSDENEAKKLFWIRACINRKINQRDYINRDTIHMSKADQAHTSKTGGTKGQIHAAECKRLEIELDRPNVCEDLAMCAAEDMWIREKKELIARLREENKESDYTHRKCVNCSYHAPRINCAFIACGHVVCGQCALHTVHAAEAKAAEQEISGTEKYGENRKTLPLCPCCERQSAIVRLYETATIEKEE</sequence>
<gene>
    <name evidence="1" type="primary">WBGene00275738</name>
</gene>
<dbReference type="AlphaFoldDB" id="A0A2A6BTY8"/>
<accession>A0A8R1US21</accession>
<organism evidence="1 2">
    <name type="scientific">Pristionchus pacificus</name>
    <name type="common">Parasitic nematode worm</name>
    <dbReference type="NCBI Taxonomy" id="54126"/>
    <lineage>
        <taxon>Eukaryota</taxon>
        <taxon>Metazoa</taxon>
        <taxon>Ecdysozoa</taxon>
        <taxon>Nematoda</taxon>
        <taxon>Chromadorea</taxon>
        <taxon>Rhabditida</taxon>
        <taxon>Rhabditina</taxon>
        <taxon>Diplogasteromorpha</taxon>
        <taxon>Diplogasteroidea</taxon>
        <taxon>Neodiplogasteridae</taxon>
        <taxon>Pristionchus</taxon>
    </lineage>
</organism>
<proteinExistence type="predicted"/>
<dbReference type="Gene3D" id="3.30.40.10">
    <property type="entry name" value="Zinc/RING finger domain, C3HC4 (zinc finger)"/>
    <property type="match status" value="1"/>
</dbReference>
<dbReference type="PANTHER" id="PTHR16450">
    <property type="entry name" value="RING FINGER PROTEIN 186"/>
    <property type="match status" value="1"/>
</dbReference>
<dbReference type="InterPro" id="IPR017907">
    <property type="entry name" value="Znf_RING_CS"/>
</dbReference>
<evidence type="ECO:0000313" key="1">
    <source>
        <dbReference type="EnsemblMetazoa" id="PPA37369.1"/>
    </source>
</evidence>
<name>A0A2A6BTY8_PRIPA</name>
<dbReference type="PROSITE" id="PS00518">
    <property type="entry name" value="ZF_RING_1"/>
    <property type="match status" value="1"/>
</dbReference>
<accession>A0A2A6BTY8</accession>